<dbReference type="InterPro" id="IPR016181">
    <property type="entry name" value="Acyl_CoA_acyltransferase"/>
</dbReference>
<dbReference type="CDD" id="cd04301">
    <property type="entry name" value="NAT_SF"/>
    <property type="match status" value="1"/>
</dbReference>
<protein>
    <submittedName>
        <fullName evidence="2">GNAT family N-acetyltransferase</fullName>
    </submittedName>
</protein>
<dbReference type="PANTHER" id="PTHR13355:SF11">
    <property type="entry name" value="GLUCOSAMINE 6-PHOSPHATE N-ACETYLTRANSFERASE"/>
    <property type="match status" value="1"/>
</dbReference>
<dbReference type="AlphaFoldDB" id="A0A6G3ZUW6"/>
<name>A0A6G3ZUW6_9BACL</name>
<proteinExistence type="predicted"/>
<keyword evidence="2" id="KW-0808">Transferase</keyword>
<feature type="domain" description="N-acetyltransferase" evidence="1">
    <location>
        <begin position="2"/>
        <end position="145"/>
    </location>
</feature>
<dbReference type="EMBL" id="JAAIKC010000001">
    <property type="protein sequence ID" value="NEW05371.1"/>
    <property type="molecule type" value="Genomic_DNA"/>
</dbReference>
<dbReference type="SUPFAM" id="SSF55729">
    <property type="entry name" value="Acyl-CoA N-acyltransferases (Nat)"/>
    <property type="match status" value="1"/>
</dbReference>
<dbReference type="Gene3D" id="3.40.630.30">
    <property type="match status" value="1"/>
</dbReference>
<evidence type="ECO:0000259" key="1">
    <source>
        <dbReference type="PROSITE" id="PS51186"/>
    </source>
</evidence>
<sequence length="145" mass="16762">MESIRVTSVDQLKACFEVRLKVFVEEQHVPEHLEMDEKDESPEACHHILIVDEGKPVATSRWYEYQPNTAKFQRVAVLQDYRGKGLGKQLILEMEKQAKELNCHTSILDAQCHAEGFYSQLGYEVISAEPFYDANILHVRMKKPL</sequence>
<dbReference type="RefSeq" id="WP_163942008.1">
    <property type="nucleotide sequence ID" value="NZ_JAAIKC010000001.1"/>
</dbReference>
<dbReference type="InterPro" id="IPR039143">
    <property type="entry name" value="GNPNAT1-like"/>
</dbReference>
<accession>A0A6G3ZUW6</accession>
<dbReference type="InterPro" id="IPR000182">
    <property type="entry name" value="GNAT_dom"/>
</dbReference>
<gene>
    <name evidence="2" type="ORF">GK047_04985</name>
</gene>
<dbReference type="GO" id="GO:0004343">
    <property type="term" value="F:glucosamine 6-phosphate N-acetyltransferase activity"/>
    <property type="evidence" value="ECO:0007669"/>
    <property type="project" value="TreeGrafter"/>
</dbReference>
<reference evidence="2" key="1">
    <citation type="submission" date="2020-02" db="EMBL/GenBank/DDBJ databases">
        <authorList>
            <person name="Shen X.-R."/>
            <person name="Zhang Y.-X."/>
        </authorList>
    </citation>
    <scope>NUCLEOTIDE SEQUENCE</scope>
    <source>
        <strain evidence="2">SYP-B3998</strain>
    </source>
</reference>
<organism evidence="2">
    <name type="scientific">Paenibacillus sp. SYP-B3998</name>
    <dbReference type="NCBI Taxonomy" id="2678564"/>
    <lineage>
        <taxon>Bacteria</taxon>
        <taxon>Bacillati</taxon>
        <taxon>Bacillota</taxon>
        <taxon>Bacilli</taxon>
        <taxon>Bacillales</taxon>
        <taxon>Paenibacillaceae</taxon>
        <taxon>Paenibacillus</taxon>
    </lineage>
</organism>
<dbReference type="PANTHER" id="PTHR13355">
    <property type="entry name" value="GLUCOSAMINE 6-PHOSPHATE N-ACETYLTRANSFERASE"/>
    <property type="match status" value="1"/>
</dbReference>
<dbReference type="Pfam" id="PF13673">
    <property type="entry name" value="Acetyltransf_10"/>
    <property type="match status" value="1"/>
</dbReference>
<dbReference type="PROSITE" id="PS51186">
    <property type="entry name" value="GNAT"/>
    <property type="match status" value="1"/>
</dbReference>
<comment type="caution">
    <text evidence="2">The sequence shown here is derived from an EMBL/GenBank/DDBJ whole genome shotgun (WGS) entry which is preliminary data.</text>
</comment>
<evidence type="ECO:0000313" key="2">
    <source>
        <dbReference type="EMBL" id="NEW05371.1"/>
    </source>
</evidence>